<dbReference type="NCBIfam" id="NF010674">
    <property type="entry name" value="PRK14071.1"/>
    <property type="match status" value="1"/>
</dbReference>
<feature type="binding site" description="in other chain" evidence="10">
    <location>
        <begin position="289"/>
        <end position="292"/>
    </location>
    <ligand>
        <name>substrate</name>
        <note>ligand shared between dimeric partners</note>
    </ligand>
</feature>
<dbReference type="GO" id="GO:0005945">
    <property type="term" value="C:6-phosphofructokinase complex"/>
    <property type="evidence" value="ECO:0007669"/>
    <property type="project" value="TreeGrafter"/>
</dbReference>
<feature type="binding site" evidence="10">
    <location>
        <begin position="121"/>
        <end position="124"/>
    </location>
    <ligand>
        <name>ATP</name>
        <dbReference type="ChEBI" id="CHEBI:30616"/>
    </ligand>
</feature>
<dbReference type="GO" id="GO:0070095">
    <property type="term" value="F:fructose-6-phosphate binding"/>
    <property type="evidence" value="ECO:0007669"/>
    <property type="project" value="TreeGrafter"/>
</dbReference>
<name>A0A2R5FK09_NOSCO</name>
<dbReference type="Proteomes" id="UP000245124">
    <property type="component" value="Unassembled WGS sequence"/>
</dbReference>
<dbReference type="InterPro" id="IPR012003">
    <property type="entry name" value="ATP_PFK_prok-type"/>
</dbReference>
<keyword evidence="4 10" id="KW-0963">Cytoplasm</keyword>
<feature type="binding site" description="in other chain" evidence="10">
    <location>
        <begin position="145"/>
        <end position="147"/>
    </location>
    <ligand>
        <name>substrate</name>
        <note>ligand shared between dimeric partners</note>
    </ligand>
</feature>
<reference evidence="12 13" key="1">
    <citation type="submission" date="2017-06" db="EMBL/GenBank/DDBJ databases">
        <title>Genome sequencing of cyanobaciteial culture collection at National Institute for Environmental Studies (NIES).</title>
        <authorList>
            <person name="Hirose Y."/>
            <person name="Shimura Y."/>
            <person name="Fujisawa T."/>
            <person name="Nakamura Y."/>
            <person name="Kawachi M."/>
        </authorList>
    </citation>
    <scope>NUCLEOTIDE SEQUENCE [LARGE SCALE GENOMIC DNA]</scope>
    <source>
        <strain evidence="12 13">NIES-4072</strain>
    </source>
</reference>
<feature type="binding site" evidence="10">
    <location>
        <begin position="84"/>
        <end position="85"/>
    </location>
    <ligand>
        <name>ATP</name>
        <dbReference type="ChEBI" id="CHEBI:30616"/>
    </ligand>
</feature>
<dbReference type="GO" id="GO:0003872">
    <property type="term" value="F:6-phosphofructokinase activity"/>
    <property type="evidence" value="ECO:0007669"/>
    <property type="project" value="UniProtKB-UniRule"/>
</dbReference>
<evidence type="ECO:0000256" key="9">
    <source>
        <dbReference type="ARBA" id="ARBA00023152"/>
    </source>
</evidence>
<comment type="catalytic activity">
    <reaction evidence="10">
        <text>beta-D-fructose 6-phosphate + ATP = beta-D-fructose 1,6-bisphosphate + ADP + H(+)</text>
        <dbReference type="Rhea" id="RHEA:16109"/>
        <dbReference type="ChEBI" id="CHEBI:15378"/>
        <dbReference type="ChEBI" id="CHEBI:30616"/>
        <dbReference type="ChEBI" id="CHEBI:32966"/>
        <dbReference type="ChEBI" id="CHEBI:57634"/>
        <dbReference type="ChEBI" id="CHEBI:456216"/>
        <dbReference type="EC" id="2.7.1.11"/>
    </reaction>
</comment>
<dbReference type="NCBIfam" id="NF002872">
    <property type="entry name" value="PRK03202.1"/>
    <property type="match status" value="1"/>
</dbReference>
<feature type="site" description="Important for substrate specificity; cannot use PPi as phosphoryl donor" evidence="10">
    <location>
        <position position="123"/>
    </location>
</feature>
<protein>
    <recommendedName>
        <fullName evidence="10">ATP-dependent 6-phosphofructokinase</fullName>
        <shortName evidence="10">ATP-PFK</shortName>
        <shortName evidence="10">Phosphofructokinase</shortName>
        <ecNumber evidence="10">2.7.1.11</ecNumber>
    </recommendedName>
    <alternativeName>
        <fullName evidence="10">Phosphohexokinase</fullName>
    </alternativeName>
</protein>
<dbReference type="PRINTS" id="PR00476">
    <property type="entry name" value="PHFRCTKINASE"/>
</dbReference>
<keyword evidence="8 10" id="KW-0460">Magnesium</keyword>
<dbReference type="GO" id="GO:0030388">
    <property type="term" value="P:fructose 1,6-bisphosphate metabolic process"/>
    <property type="evidence" value="ECO:0007669"/>
    <property type="project" value="TreeGrafter"/>
</dbReference>
<evidence type="ECO:0000259" key="11">
    <source>
        <dbReference type="Pfam" id="PF00365"/>
    </source>
</evidence>
<dbReference type="InterPro" id="IPR000023">
    <property type="entry name" value="Phosphofructokinase_dom"/>
</dbReference>
<dbReference type="HAMAP" id="MF_01976">
    <property type="entry name" value="Phosphofructokinase_III"/>
    <property type="match status" value="1"/>
</dbReference>
<dbReference type="UniPathway" id="UPA00109">
    <property type="reaction ID" value="UER00182"/>
</dbReference>
<gene>
    <name evidence="10" type="primary">pfkA</name>
    <name evidence="12" type="ORF">NIES4072_27570</name>
</gene>
<keyword evidence="9 10" id="KW-0324">Glycolysis</keyword>
<dbReference type="Gene3D" id="3.40.50.460">
    <property type="entry name" value="Phosphofructokinase domain"/>
    <property type="match status" value="1"/>
</dbReference>
<comment type="caution">
    <text evidence="10">Lacks conserved residue(s) required for the propagation of feature annotation.</text>
</comment>
<dbReference type="PROSITE" id="PS00433">
    <property type="entry name" value="PHOSPHOFRUCTOKINASE"/>
    <property type="match status" value="1"/>
</dbReference>
<dbReference type="Pfam" id="PF00365">
    <property type="entry name" value="PFK"/>
    <property type="match status" value="1"/>
</dbReference>
<evidence type="ECO:0000256" key="4">
    <source>
        <dbReference type="ARBA" id="ARBA00022490"/>
    </source>
</evidence>
<dbReference type="InterPro" id="IPR015912">
    <property type="entry name" value="Phosphofructokinase_CS"/>
</dbReference>
<dbReference type="GO" id="GO:0061621">
    <property type="term" value="P:canonical glycolysis"/>
    <property type="evidence" value="ECO:0007669"/>
    <property type="project" value="TreeGrafter"/>
</dbReference>
<comment type="subunit">
    <text evidence="10">Homodimer or homotetramer.</text>
</comment>
<comment type="function">
    <text evidence="10">Catalyzes the phosphorylation of D-fructose 6-phosphate to fructose 1,6-bisphosphate by ATP, the first committing step of glycolysis.</text>
</comment>
<organism evidence="12 13">
    <name type="scientific">Nostoc commune NIES-4072</name>
    <dbReference type="NCBI Taxonomy" id="2005467"/>
    <lineage>
        <taxon>Bacteria</taxon>
        <taxon>Bacillati</taxon>
        <taxon>Cyanobacteriota</taxon>
        <taxon>Cyanophyceae</taxon>
        <taxon>Nostocales</taxon>
        <taxon>Nostocaceae</taxon>
        <taxon>Nostoc</taxon>
    </lineage>
</organism>
<dbReference type="Gene3D" id="3.40.50.450">
    <property type="match status" value="1"/>
</dbReference>
<accession>A0A2R5FK09</accession>
<dbReference type="EC" id="2.7.1.11" evidence="10"/>
<feature type="binding site" evidence="10">
    <location>
        <position position="19"/>
    </location>
    <ligand>
        <name>ATP</name>
        <dbReference type="ChEBI" id="CHEBI:30616"/>
    </ligand>
</feature>
<comment type="caution">
    <text evidence="12">The sequence shown here is derived from an EMBL/GenBank/DDBJ whole genome shotgun (WGS) entry which is preliminary data.</text>
</comment>
<feature type="binding site" description="in other chain" evidence="10">
    <location>
        <position position="242"/>
    </location>
    <ligand>
        <name>substrate</name>
        <note>ligand shared between dimeric partners</note>
    </ligand>
</feature>
<dbReference type="GO" id="GO:0042802">
    <property type="term" value="F:identical protein binding"/>
    <property type="evidence" value="ECO:0007669"/>
    <property type="project" value="TreeGrafter"/>
</dbReference>
<keyword evidence="5 10" id="KW-0808">Transferase</keyword>
<dbReference type="GO" id="GO:0005524">
    <property type="term" value="F:ATP binding"/>
    <property type="evidence" value="ECO:0007669"/>
    <property type="project" value="UniProtKB-KW"/>
</dbReference>
<evidence type="ECO:0000256" key="2">
    <source>
        <dbReference type="ARBA" id="ARBA00004496"/>
    </source>
</evidence>
<dbReference type="InterPro" id="IPR035966">
    <property type="entry name" value="PKF_sf"/>
</dbReference>
<comment type="similarity">
    <text evidence="10">Belongs to the phosphofructokinase type A (PFKA) family. Mixed-substrate PFK group III subfamily.</text>
</comment>
<dbReference type="FunFam" id="3.40.50.460:FF:000002">
    <property type="entry name" value="ATP-dependent 6-phosphofructokinase"/>
    <property type="match status" value="1"/>
</dbReference>
<dbReference type="PANTHER" id="PTHR13697:SF52">
    <property type="entry name" value="ATP-DEPENDENT 6-PHOSPHOFRUCTOKINASE 3"/>
    <property type="match status" value="1"/>
</dbReference>
<dbReference type="SUPFAM" id="SSF53784">
    <property type="entry name" value="Phosphofructokinase"/>
    <property type="match status" value="1"/>
</dbReference>
<evidence type="ECO:0000256" key="5">
    <source>
        <dbReference type="ARBA" id="ARBA00022679"/>
    </source>
</evidence>
<dbReference type="GO" id="GO:0046872">
    <property type="term" value="F:metal ion binding"/>
    <property type="evidence" value="ECO:0007669"/>
    <property type="project" value="UniProtKB-KW"/>
</dbReference>
<comment type="subcellular location">
    <subcellularLocation>
        <location evidence="2 10">Cytoplasm</location>
    </subcellularLocation>
</comment>
<dbReference type="GO" id="GO:0047334">
    <property type="term" value="F:diphosphate-fructose-6-phosphate 1-phosphotransferase activity"/>
    <property type="evidence" value="ECO:0007669"/>
    <property type="project" value="InterPro"/>
</dbReference>
<keyword evidence="6 10" id="KW-0479">Metal-binding</keyword>
<evidence type="ECO:0000313" key="13">
    <source>
        <dbReference type="Proteomes" id="UP000245124"/>
    </source>
</evidence>
<dbReference type="GO" id="GO:0006002">
    <property type="term" value="P:fructose 6-phosphate metabolic process"/>
    <property type="evidence" value="ECO:0007669"/>
    <property type="project" value="InterPro"/>
</dbReference>
<keyword evidence="7 10" id="KW-0418">Kinase</keyword>
<feature type="domain" description="Phosphofructokinase" evidence="11">
    <location>
        <begin position="11"/>
        <end position="315"/>
    </location>
</feature>
<feature type="binding site" evidence="10">
    <location>
        <position position="182"/>
    </location>
    <ligand>
        <name>substrate</name>
        <note>ligand shared between dimeric partners</note>
    </ligand>
</feature>
<sequence length="365" mass="38892">MSIKNMGERKRIGILTSGGDCSGLNAVIRAVVNCAVDTYGWEVLGIRQATLGLMARPPQFTKLEVDQVDSLLTAGGTMLGTTNKGDPFAFPMADGSLCDRSEEIIAGYHELGLDALIGIGGDGSLAILRRLAQQGGINLVGIPKTIDNDIGVTEHAIGFDTAVNIATEALDRLHFTAASHSRVMILEVMGRDAGHIAIAAGIAGGANVILIPEIPYTVEHICHKIKERQEKGKNYCLIIVSEAVRTHDGENVTITNRLGQSRYGGIGEYLADKIIEHIGVETRVTVLGHIQRGGTASPLDRLVATAFGVAAVNLIAEDKYDRMVTWQNRQVLSVPITEAIAQYSAVDPNGTLVKTARGMGIYLGD</sequence>
<feature type="binding site" evidence="10">
    <location>
        <position position="122"/>
    </location>
    <ligand>
        <name>Mg(2+)</name>
        <dbReference type="ChEBI" id="CHEBI:18420"/>
        <note>catalytic</note>
    </ligand>
</feature>
<evidence type="ECO:0000256" key="3">
    <source>
        <dbReference type="ARBA" id="ARBA00004679"/>
    </source>
</evidence>
<proteinExistence type="inferred from homology"/>
<evidence type="ECO:0000256" key="8">
    <source>
        <dbReference type="ARBA" id="ARBA00022842"/>
    </source>
</evidence>
<evidence type="ECO:0000313" key="12">
    <source>
        <dbReference type="EMBL" id="GBG19090.1"/>
    </source>
</evidence>
<evidence type="ECO:0000256" key="6">
    <source>
        <dbReference type="ARBA" id="ARBA00022723"/>
    </source>
</evidence>
<keyword evidence="13" id="KW-1185">Reference proteome</keyword>
<dbReference type="AlphaFoldDB" id="A0A2R5FK09"/>
<dbReference type="PIRSF" id="PIRSF000532">
    <property type="entry name" value="ATP_PFK_prok"/>
    <property type="match status" value="1"/>
</dbReference>
<keyword evidence="10" id="KW-0547">Nucleotide-binding</keyword>
<comment type="cofactor">
    <cofactor evidence="1 10">
        <name>Mg(2+)</name>
        <dbReference type="ChEBI" id="CHEBI:18420"/>
    </cofactor>
</comment>
<dbReference type="InterPro" id="IPR012829">
    <property type="entry name" value="Phosphofructokinase_III"/>
</dbReference>
<comment type="pathway">
    <text evidence="3 10">Carbohydrate degradation; glycolysis; D-glyceraldehyde 3-phosphate and glycerone phosphate from D-glucose: step 3/4.</text>
</comment>
<evidence type="ECO:0000256" key="7">
    <source>
        <dbReference type="ARBA" id="ARBA00022777"/>
    </source>
</evidence>
<feature type="active site" description="Proton acceptor" evidence="10">
    <location>
        <position position="147"/>
    </location>
</feature>
<evidence type="ECO:0000256" key="1">
    <source>
        <dbReference type="ARBA" id="ARBA00001946"/>
    </source>
</evidence>
<dbReference type="InterPro" id="IPR022953">
    <property type="entry name" value="ATP_PFK"/>
</dbReference>
<feature type="binding site" evidence="10">
    <location>
        <position position="283"/>
    </location>
    <ligand>
        <name>substrate</name>
        <note>ligand shared between dimeric partners</note>
    </ligand>
</feature>
<dbReference type="GO" id="GO:0048029">
    <property type="term" value="F:monosaccharide binding"/>
    <property type="evidence" value="ECO:0007669"/>
    <property type="project" value="TreeGrafter"/>
</dbReference>
<dbReference type="EMBL" id="BDUD01000001">
    <property type="protein sequence ID" value="GBG19090.1"/>
    <property type="molecule type" value="Genomic_DNA"/>
</dbReference>
<dbReference type="GO" id="GO:0016208">
    <property type="term" value="F:AMP binding"/>
    <property type="evidence" value="ECO:0007669"/>
    <property type="project" value="TreeGrafter"/>
</dbReference>
<feature type="binding site" description="in other chain" evidence="10">
    <location>
        <begin position="189"/>
        <end position="191"/>
    </location>
    <ligand>
        <name>substrate</name>
        <note>ligand shared between dimeric partners</note>
    </ligand>
</feature>
<dbReference type="PANTHER" id="PTHR13697">
    <property type="entry name" value="PHOSPHOFRUCTOKINASE"/>
    <property type="match status" value="1"/>
</dbReference>
<evidence type="ECO:0000256" key="10">
    <source>
        <dbReference type="HAMAP-Rule" id="MF_01976"/>
    </source>
</evidence>
<keyword evidence="10" id="KW-0067">ATP-binding</keyword>